<dbReference type="GO" id="GO:0071949">
    <property type="term" value="F:FAD binding"/>
    <property type="evidence" value="ECO:0007669"/>
    <property type="project" value="InterPro"/>
</dbReference>
<dbReference type="SUPFAM" id="SSF54373">
    <property type="entry name" value="FAD-linked reductases, C-terminal domain"/>
    <property type="match status" value="1"/>
</dbReference>
<keyword evidence="4 6" id="KW-0274">FAD</keyword>
<accession>A0A3N4I1K5</accession>
<feature type="non-terminal residue" evidence="8">
    <location>
        <position position="1"/>
    </location>
</feature>
<feature type="binding site" evidence="6">
    <location>
        <position position="299"/>
    </location>
    <ligand>
        <name>D-dopa</name>
        <dbReference type="ChEBI" id="CHEBI:149689"/>
    </ligand>
</feature>
<dbReference type="Proteomes" id="UP000275078">
    <property type="component" value="Unassembled WGS sequence"/>
</dbReference>
<dbReference type="AlphaFoldDB" id="A0A3N4I1K5"/>
<evidence type="ECO:0000256" key="4">
    <source>
        <dbReference type="ARBA" id="ARBA00022827"/>
    </source>
</evidence>
<evidence type="ECO:0000256" key="1">
    <source>
        <dbReference type="ARBA" id="ARBA00001974"/>
    </source>
</evidence>
<keyword evidence="3" id="KW-0285">Flavoprotein</keyword>
<dbReference type="OrthoDB" id="409956at2759"/>
<evidence type="ECO:0000256" key="2">
    <source>
        <dbReference type="ARBA" id="ARBA00006730"/>
    </source>
</evidence>
<evidence type="ECO:0000313" key="8">
    <source>
        <dbReference type="EMBL" id="RPA79982.1"/>
    </source>
</evidence>
<dbReference type="STRING" id="1160509.A0A3N4I1K5"/>
<dbReference type="SUPFAM" id="SSF51971">
    <property type="entry name" value="Nucleotide-binding domain"/>
    <property type="match status" value="1"/>
</dbReference>
<reference evidence="8 9" key="1">
    <citation type="journal article" date="2018" name="Nat. Ecol. Evol.">
        <title>Pezizomycetes genomes reveal the molecular basis of ectomycorrhizal truffle lifestyle.</title>
        <authorList>
            <person name="Murat C."/>
            <person name="Payen T."/>
            <person name="Noel B."/>
            <person name="Kuo A."/>
            <person name="Morin E."/>
            <person name="Chen J."/>
            <person name="Kohler A."/>
            <person name="Krizsan K."/>
            <person name="Balestrini R."/>
            <person name="Da Silva C."/>
            <person name="Montanini B."/>
            <person name="Hainaut M."/>
            <person name="Levati E."/>
            <person name="Barry K.W."/>
            <person name="Belfiori B."/>
            <person name="Cichocki N."/>
            <person name="Clum A."/>
            <person name="Dockter R.B."/>
            <person name="Fauchery L."/>
            <person name="Guy J."/>
            <person name="Iotti M."/>
            <person name="Le Tacon F."/>
            <person name="Lindquist E.A."/>
            <person name="Lipzen A."/>
            <person name="Malagnac F."/>
            <person name="Mello A."/>
            <person name="Molinier V."/>
            <person name="Miyauchi S."/>
            <person name="Poulain J."/>
            <person name="Riccioni C."/>
            <person name="Rubini A."/>
            <person name="Sitrit Y."/>
            <person name="Splivallo R."/>
            <person name="Traeger S."/>
            <person name="Wang M."/>
            <person name="Zifcakova L."/>
            <person name="Wipf D."/>
            <person name="Zambonelli A."/>
            <person name="Paolocci F."/>
            <person name="Nowrousian M."/>
            <person name="Ottonello S."/>
            <person name="Baldrian P."/>
            <person name="Spatafora J.W."/>
            <person name="Henrissat B."/>
            <person name="Nagy L.G."/>
            <person name="Aury J.M."/>
            <person name="Wincker P."/>
            <person name="Grigoriev I.V."/>
            <person name="Bonfante P."/>
            <person name="Martin F.M."/>
        </authorList>
    </citation>
    <scope>NUCLEOTIDE SEQUENCE [LARGE SCALE GENOMIC DNA]</scope>
    <source>
        <strain evidence="8 9">RN42</strain>
    </source>
</reference>
<dbReference type="Gene3D" id="3.30.9.10">
    <property type="entry name" value="D-Amino Acid Oxidase, subunit A, domain 2"/>
    <property type="match status" value="1"/>
</dbReference>
<proteinExistence type="inferred from homology"/>
<evidence type="ECO:0000259" key="7">
    <source>
        <dbReference type="Pfam" id="PF01266"/>
    </source>
</evidence>
<dbReference type="GO" id="GO:0003884">
    <property type="term" value="F:D-amino-acid oxidase activity"/>
    <property type="evidence" value="ECO:0007669"/>
    <property type="project" value="InterPro"/>
</dbReference>
<dbReference type="InterPro" id="IPR006076">
    <property type="entry name" value="FAD-dep_OxRdtase"/>
</dbReference>
<sequence>AGVTGLTTALLLTRKTAAHITIVAKHLPGDTALEYTSPWAAANFVPIGESEDSKEGIWEKATWAELYRLAVEVPEAGVHIQGVDKVTYKRNEDEEKGLNNWFKSFVPEVRSAPIIALYRFLRDDELPPFADWGLYYKTLALDPVQYMFYLKSVLLRTGRVRFIRKTLSHIREAFDVTGEKVDAVFNCSGLLSAKLGGVMDGNIVPVKGQLVIVQNEPGGMYGISGGDWDENESVYIIARPHAGGTAIGGSSHAGTWDGTEDTELSKRMLERALRICPQMVKPGEGVEGLKVVRHVVGLRPSRVGGPRIERELLDGDEKLKVIHSYGAGGFGYQASYGMAADAVALLSEASDVLVVRSKL</sequence>
<evidence type="ECO:0000256" key="6">
    <source>
        <dbReference type="PIRSR" id="PIRSR000189-1"/>
    </source>
</evidence>
<organism evidence="8 9">
    <name type="scientific">Ascobolus immersus RN42</name>
    <dbReference type="NCBI Taxonomy" id="1160509"/>
    <lineage>
        <taxon>Eukaryota</taxon>
        <taxon>Fungi</taxon>
        <taxon>Dikarya</taxon>
        <taxon>Ascomycota</taxon>
        <taxon>Pezizomycotina</taxon>
        <taxon>Pezizomycetes</taxon>
        <taxon>Pezizales</taxon>
        <taxon>Ascobolaceae</taxon>
        <taxon>Ascobolus</taxon>
    </lineage>
</organism>
<dbReference type="PIRSF" id="PIRSF000189">
    <property type="entry name" value="D-aa_oxidase"/>
    <property type="match status" value="1"/>
</dbReference>
<feature type="domain" description="FAD dependent oxidoreductase" evidence="7">
    <location>
        <begin position="1"/>
        <end position="342"/>
    </location>
</feature>
<dbReference type="PANTHER" id="PTHR11530">
    <property type="entry name" value="D-AMINO ACID OXIDASE"/>
    <property type="match status" value="1"/>
</dbReference>
<name>A0A3N4I1K5_ASCIM</name>
<keyword evidence="9" id="KW-1185">Reference proteome</keyword>
<dbReference type="PANTHER" id="PTHR11530:SF16">
    <property type="entry name" value="D-AMINO ACID OXIDASE (AFU_ORTHOLOGUE AFUA_5G11290)"/>
    <property type="match status" value="1"/>
</dbReference>
<feature type="binding site" evidence="6">
    <location>
        <position position="329"/>
    </location>
    <ligand>
        <name>D-dopa</name>
        <dbReference type="ChEBI" id="CHEBI:149689"/>
    </ligand>
</feature>
<dbReference type="EMBL" id="ML119693">
    <property type="protein sequence ID" value="RPA79982.1"/>
    <property type="molecule type" value="Genomic_DNA"/>
</dbReference>
<feature type="binding site" evidence="6">
    <location>
        <begin position="36"/>
        <end position="37"/>
    </location>
    <ligand>
        <name>FAD</name>
        <dbReference type="ChEBI" id="CHEBI:57692"/>
    </ligand>
</feature>
<dbReference type="GO" id="GO:0019478">
    <property type="term" value="P:D-amino acid catabolic process"/>
    <property type="evidence" value="ECO:0007669"/>
    <property type="project" value="TreeGrafter"/>
</dbReference>
<dbReference type="InterPro" id="IPR023209">
    <property type="entry name" value="DAO"/>
</dbReference>
<keyword evidence="5" id="KW-0560">Oxidoreductase</keyword>
<protein>
    <submittedName>
        <fullName evidence="8">FAD dependent oxidoreductase</fullName>
    </submittedName>
</protein>
<dbReference type="Gene3D" id="3.40.50.720">
    <property type="entry name" value="NAD(P)-binding Rossmann-like Domain"/>
    <property type="match status" value="1"/>
</dbReference>
<dbReference type="Pfam" id="PF01266">
    <property type="entry name" value="DAO"/>
    <property type="match status" value="1"/>
</dbReference>
<dbReference type="GO" id="GO:0005737">
    <property type="term" value="C:cytoplasm"/>
    <property type="evidence" value="ECO:0007669"/>
    <property type="project" value="TreeGrafter"/>
</dbReference>
<feature type="binding site" evidence="6">
    <location>
        <position position="235"/>
    </location>
    <ligand>
        <name>D-dopa</name>
        <dbReference type="ChEBI" id="CHEBI:149689"/>
    </ligand>
</feature>
<evidence type="ECO:0000256" key="5">
    <source>
        <dbReference type="ARBA" id="ARBA00023002"/>
    </source>
</evidence>
<evidence type="ECO:0000313" key="9">
    <source>
        <dbReference type="Proteomes" id="UP000275078"/>
    </source>
</evidence>
<comment type="similarity">
    <text evidence="2">Belongs to the DAMOX/DASOX family.</text>
</comment>
<gene>
    <name evidence="8" type="ORF">BJ508DRAFT_210696</name>
</gene>
<comment type="cofactor">
    <cofactor evidence="1 6">
        <name>FAD</name>
        <dbReference type="ChEBI" id="CHEBI:57692"/>
    </cofactor>
</comment>
<evidence type="ECO:0000256" key="3">
    <source>
        <dbReference type="ARBA" id="ARBA00022630"/>
    </source>
</evidence>